<keyword evidence="3" id="KW-1185">Reference proteome</keyword>
<proteinExistence type="predicted"/>
<sequence length="114" mass="12319">MHVSTGSLVASPRRGPTPTTGSDTGLRAAGTRRRSVTRTSLANGSQVTVINSTTLGLYISDSHLAPSFGPLVARFRRCRRRRAGRLGPGYGEWVRAGPRQWLVLSSQQRATSSR</sequence>
<dbReference type="AlphaFoldDB" id="A0A5B7CJ92"/>
<gene>
    <name evidence="2" type="ORF">E2C01_002389</name>
</gene>
<dbReference type="EMBL" id="VSRR010000084">
    <property type="protein sequence ID" value="MPC09772.1"/>
    <property type="molecule type" value="Genomic_DNA"/>
</dbReference>
<dbReference type="Proteomes" id="UP000324222">
    <property type="component" value="Unassembled WGS sequence"/>
</dbReference>
<feature type="region of interest" description="Disordered" evidence="1">
    <location>
        <begin position="1"/>
        <end position="43"/>
    </location>
</feature>
<evidence type="ECO:0000313" key="3">
    <source>
        <dbReference type="Proteomes" id="UP000324222"/>
    </source>
</evidence>
<accession>A0A5B7CJ92</accession>
<evidence type="ECO:0000313" key="2">
    <source>
        <dbReference type="EMBL" id="MPC09772.1"/>
    </source>
</evidence>
<reference evidence="2 3" key="1">
    <citation type="submission" date="2019-05" db="EMBL/GenBank/DDBJ databases">
        <title>Another draft genome of Portunus trituberculatus and its Hox gene families provides insights of decapod evolution.</title>
        <authorList>
            <person name="Jeong J.-H."/>
            <person name="Song I."/>
            <person name="Kim S."/>
            <person name="Choi T."/>
            <person name="Kim D."/>
            <person name="Ryu S."/>
            <person name="Kim W."/>
        </authorList>
    </citation>
    <scope>NUCLEOTIDE SEQUENCE [LARGE SCALE GENOMIC DNA]</scope>
    <source>
        <tissue evidence="2">Muscle</tissue>
    </source>
</reference>
<comment type="caution">
    <text evidence="2">The sequence shown here is derived from an EMBL/GenBank/DDBJ whole genome shotgun (WGS) entry which is preliminary data.</text>
</comment>
<name>A0A5B7CJ92_PORTR</name>
<evidence type="ECO:0000256" key="1">
    <source>
        <dbReference type="SAM" id="MobiDB-lite"/>
    </source>
</evidence>
<protein>
    <submittedName>
        <fullName evidence="2">Uncharacterized protein</fullName>
    </submittedName>
</protein>
<organism evidence="2 3">
    <name type="scientific">Portunus trituberculatus</name>
    <name type="common">Swimming crab</name>
    <name type="synonym">Neptunus trituberculatus</name>
    <dbReference type="NCBI Taxonomy" id="210409"/>
    <lineage>
        <taxon>Eukaryota</taxon>
        <taxon>Metazoa</taxon>
        <taxon>Ecdysozoa</taxon>
        <taxon>Arthropoda</taxon>
        <taxon>Crustacea</taxon>
        <taxon>Multicrustacea</taxon>
        <taxon>Malacostraca</taxon>
        <taxon>Eumalacostraca</taxon>
        <taxon>Eucarida</taxon>
        <taxon>Decapoda</taxon>
        <taxon>Pleocyemata</taxon>
        <taxon>Brachyura</taxon>
        <taxon>Eubrachyura</taxon>
        <taxon>Portunoidea</taxon>
        <taxon>Portunidae</taxon>
        <taxon>Portuninae</taxon>
        <taxon>Portunus</taxon>
    </lineage>
</organism>